<sequence>MLKATLTRNVLLICLLGAALTAFRSASYQHSANNAPVPDSILPVRGFCIAAPRKASLDAFVKFIREELATRKVNTLVLRVEYNYEYESYPELRDAGALSKADVKKLVAVCREHHINLIPQLNLLGHQSWAGQTSNLLMKYPQFDETPWVKMPAKYEWPNADGLYCKSYCPLHPEVHTVVFKLMDELCDVFESKAYHAGLDEVFYLGEDKCPRCGGRDKAELFAGEVTLLRNHLAEKGRTLWIWGDRLIDGKTTGIGMWEGSMNNTYRAVDMIPRDVMICDWHYDRPEKTPVYFAMKGLSVITCPWRKPDFASQQLKDMLQFRETATPVMKDRYQGMMQTVWSGAEDFMDEYYGRKSSRAGQAGKPVDTLQTASRCFRQLYGDIGKVVAGN</sequence>
<dbReference type="RefSeq" id="WP_220252160.1">
    <property type="nucleotide sequence ID" value="NZ_JAICCF010000004.1"/>
</dbReference>
<organism evidence="7 8">
    <name type="scientific">Chitinophaga rhizophila</name>
    <dbReference type="NCBI Taxonomy" id="2866212"/>
    <lineage>
        <taxon>Bacteria</taxon>
        <taxon>Pseudomonadati</taxon>
        <taxon>Bacteroidota</taxon>
        <taxon>Chitinophagia</taxon>
        <taxon>Chitinophagales</taxon>
        <taxon>Chitinophagaceae</taxon>
        <taxon>Chitinophaga</taxon>
    </lineage>
</organism>
<dbReference type="Pfam" id="PF00728">
    <property type="entry name" value="Glyco_hydro_20"/>
    <property type="match status" value="1"/>
</dbReference>
<dbReference type="InterPro" id="IPR015883">
    <property type="entry name" value="Glyco_hydro_20_cat"/>
</dbReference>
<comment type="similarity">
    <text evidence="2">Belongs to the glycosyl hydrolase 20 family.</text>
</comment>
<name>A0ABS7GGK9_9BACT</name>
<evidence type="ECO:0000256" key="1">
    <source>
        <dbReference type="ARBA" id="ARBA00001231"/>
    </source>
</evidence>
<evidence type="ECO:0000256" key="4">
    <source>
        <dbReference type="ARBA" id="ARBA00022801"/>
    </source>
</evidence>
<keyword evidence="4" id="KW-0378">Hydrolase</keyword>
<feature type="signal peptide" evidence="5">
    <location>
        <begin position="1"/>
        <end position="24"/>
    </location>
</feature>
<evidence type="ECO:0000256" key="3">
    <source>
        <dbReference type="ARBA" id="ARBA00012663"/>
    </source>
</evidence>
<feature type="domain" description="Glycoside hydrolase family 20 catalytic" evidence="6">
    <location>
        <begin position="45"/>
        <end position="306"/>
    </location>
</feature>
<evidence type="ECO:0000313" key="7">
    <source>
        <dbReference type="EMBL" id="MBW8686828.1"/>
    </source>
</evidence>
<dbReference type="PANTHER" id="PTHR22600">
    <property type="entry name" value="BETA-HEXOSAMINIDASE"/>
    <property type="match status" value="1"/>
</dbReference>
<dbReference type="PANTHER" id="PTHR22600:SF57">
    <property type="entry name" value="BETA-N-ACETYLHEXOSAMINIDASE"/>
    <property type="match status" value="1"/>
</dbReference>
<accession>A0ABS7GGK9</accession>
<evidence type="ECO:0000256" key="2">
    <source>
        <dbReference type="ARBA" id="ARBA00006285"/>
    </source>
</evidence>
<gene>
    <name evidence="7" type="ORF">K1Y79_21010</name>
</gene>
<comment type="caution">
    <text evidence="7">The sequence shown here is derived from an EMBL/GenBank/DDBJ whole genome shotgun (WGS) entry which is preliminary data.</text>
</comment>
<evidence type="ECO:0000313" key="8">
    <source>
        <dbReference type="Proteomes" id="UP000812961"/>
    </source>
</evidence>
<dbReference type="Proteomes" id="UP000812961">
    <property type="component" value="Unassembled WGS sequence"/>
</dbReference>
<dbReference type="InterPro" id="IPR025705">
    <property type="entry name" value="Beta_hexosaminidase_sua/sub"/>
</dbReference>
<dbReference type="SUPFAM" id="SSF51445">
    <property type="entry name" value="(Trans)glycosidases"/>
    <property type="match status" value="1"/>
</dbReference>
<feature type="chain" id="PRO_5046390339" description="beta-N-acetylhexosaminidase" evidence="5">
    <location>
        <begin position="25"/>
        <end position="390"/>
    </location>
</feature>
<protein>
    <recommendedName>
        <fullName evidence="3">beta-N-acetylhexosaminidase</fullName>
        <ecNumber evidence="3">3.2.1.52</ecNumber>
    </recommendedName>
</protein>
<dbReference type="EC" id="3.2.1.52" evidence="3"/>
<proteinExistence type="inferred from homology"/>
<dbReference type="Gene3D" id="3.20.20.80">
    <property type="entry name" value="Glycosidases"/>
    <property type="match status" value="1"/>
</dbReference>
<evidence type="ECO:0000256" key="5">
    <source>
        <dbReference type="SAM" id="SignalP"/>
    </source>
</evidence>
<reference evidence="7 8" key="1">
    <citation type="submission" date="2021-08" db="EMBL/GenBank/DDBJ databases">
        <title>The genome sequence of Chitinophaga sp. B61.</title>
        <authorList>
            <person name="Zhang X."/>
        </authorList>
    </citation>
    <scope>NUCLEOTIDE SEQUENCE [LARGE SCALE GENOMIC DNA]</scope>
    <source>
        <strain evidence="7 8">B61</strain>
    </source>
</reference>
<comment type="catalytic activity">
    <reaction evidence="1">
        <text>Hydrolysis of terminal non-reducing N-acetyl-D-hexosamine residues in N-acetyl-beta-D-hexosaminides.</text>
        <dbReference type="EC" id="3.2.1.52"/>
    </reaction>
</comment>
<dbReference type="InterPro" id="IPR017853">
    <property type="entry name" value="GH"/>
</dbReference>
<dbReference type="EMBL" id="JAICCF010000004">
    <property type="protein sequence ID" value="MBW8686828.1"/>
    <property type="molecule type" value="Genomic_DNA"/>
</dbReference>
<evidence type="ECO:0000259" key="6">
    <source>
        <dbReference type="Pfam" id="PF00728"/>
    </source>
</evidence>
<keyword evidence="8" id="KW-1185">Reference proteome</keyword>
<keyword evidence="5" id="KW-0732">Signal</keyword>